<dbReference type="InterPro" id="IPR007372">
    <property type="entry name" value="Lipid/polyisoprenoid-bd_YceI"/>
</dbReference>
<evidence type="ECO:0000313" key="2">
    <source>
        <dbReference type="EMBL" id="WOK07855.1"/>
    </source>
</evidence>
<protein>
    <submittedName>
        <fullName evidence="2">YceI family protein</fullName>
    </submittedName>
</protein>
<dbReference type="PANTHER" id="PTHR34406:SF1">
    <property type="entry name" value="PROTEIN YCEI"/>
    <property type="match status" value="1"/>
</dbReference>
<dbReference type="Proteomes" id="UP001302349">
    <property type="component" value="Chromosome"/>
</dbReference>
<dbReference type="InterPro" id="IPR036761">
    <property type="entry name" value="TTHA0802/YceI-like_sf"/>
</dbReference>
<dbReference type="EMBL" id="CP136051">
    <property type="protein sequence ID" value="WOK07855.1"/>
    <property type="molecule type" value="Genomic_DNA"/>
</dbReference>
<dbReference type="SMART" id="SM00867">
    <property type="entry name" value="YceI"/>
    <property type="match status" value="1"/>
</dbReference>
<evidence type="ECO:0000313" key="3">
    <source>
        <dbReference type="Proteomes" id="UP001302349"/>
    </source>
</evidence>
<evidence type="ECO:0000259" key="1">
    <source>
        <dbReference type="SMART" id="SM00867"/>
    </source>
</evidence>
<dbReference type="PANTHER" id="PTHR34406">
    <property type="entry name" value="PROTEIN YCEI"/>
    <property type="match status" value="1"/>
</dbReference>
<keyword evidence="3" id="KW-1185">Reference proteome</keyword>
<dbReference type="Gene3D" id="2.40.128.110">
    <property type="entry name" value="Lipid/polyisoprenoid-binding, YceI-like"/>
    <property type="match status" value="1"/>
</dbReference>
<proteinExistence type="predicted"/>
<dbReference type="Pfam" id="PF04264">
    <property type="entry name" value="YceI"/>
    <property type="match status" value="1"/>
</dbReference>
<organism evidence="2 3">
    <name type="scientific">Imperialibacter roseus</name>
    <dbReference type="NCBI Taxonomy" id="1324217"/>
    <lineage>
        <taxon>Bacteria</taxon>
        <taxon>Pseudomonadati</taxon>
        <taxon>Bacteroidota</taxon>
        <taxon>Cytophagia</taxon>
        <taxon>Cytophagales</taxon>
        <taxon>Flammeovirgaceae</taxon>
        <taxon>Imperialibacter</taxon>
    </lineage>
</organism>
<name>A0ABZ0IV83_9BACT</name>
<accession>A0ABZ0IV83</accession>
<dbReference type="SUPFAM" id="SSF101874">
    <property type="entry name" value="YceI-like"/>
    <property type="match status" value="1"/>
</dbReference>
<gene>
    <name evidence="2" type="ORF">RT717_04340</name>
</gene>
<dbReference type="RefSeq" id="WP_317490504.1">
    <property type="nucleotide sequence ID" value="NZ_CP136051.1"/>
</dbReference>
<feature type="domain" description="Lipid/polyisoprenoid-binding YceI-like" evidence="1">
    <location>
        <begin position="8"/>
        <end position="177"/>
    </location>
</feature>
<sequence length="180" mass="19739">METQTLTQWNLDTMHSELQFKVKHLVISTVTGSFKNFNVEVATEGDDFSTAQIKLTADVSSIDTGNEQRDGHLKSDDFFNAEKFPALTFESTGIKKVDEENFILSGNLTIRDITKPVDLNVVLGGIAVDPYGNTKAGFEVEGKVNRKEFDLKWNGVTEAGSVVVADVVKILGNIQVAKAQ</sequence>
<reference evidence="2 3" key="1">
    <citation type="journal article" date="2023" name="Microbiol. Resour. Announc.">
        <title>Complete Genome Sequence of Imperialibacter roseus strain P4T.</title>
        <authorList>
            <person name="Tizabi D.R."/>
            <person name="Bachvaroff T."/>
            <person name="Hill R.T."/>
        </authorList>
    </citation>
    <scope>NUCLEOTIDE SEQUENCE [LARGE SCALE GENOMIC DNA]</scope>
    <source>
        <strain evidence="2 3">P4T</strain>
    </source>
</reference>